<dbReference type="PANTHER" id="PTHR13887:SF54">
    <property type="entry name" value="DSBA FAMILY PROTEIN"/>
    <property type="match status" value="1"/>
</dbReference>
<organism evidence="1 2">
    <name type="scientific">Psychrobacillus vulpis</name>
    <dbReference type="NCBI Taxonomy" id="2325572"/>
    <lineage>
        <taxon>Bacteria</taxon>
        <taxon>Bacillati</taxon>
        <taxon>Bacillota</taxon>
        <taxon>Bacilli</taxon>
        <taxon>Bacillales</taxon>
        <taxon>Bacillaceae</taxon>
        <taxon>Psychrobacillus</taxon>
    </lineage>
</organism>
<comment type="caution">
    <text evidence="1">The sequence shown here is derived from an EMBL/GenBank/DDBJ whole genome shotgun (WGS) entry which is preliminary data.</text>
</comment>
<keyword evidence="2" id="KW-1185">Reference proteome</keyword>
<dbReference type="OrthoDB" id="9813770at2"/>
<dbReference type="InterPro" id="IPR036249">
    <property type="entry name" value="Thioredoxin-like_sf"/>
</dbReference>
<proteinExistence type="predicted"/>
<dbReference type="PANTHER" id="PTHR13887">
    <property type="entry name" value="GLUTATHIONE S-TRANSFERASE KAPPA"/>
    <property type="match status" value="1"/>
</dbReference>
<dbReference type="Gene3D" id="1.10.472.60">
    <property type="entry name" value="putative protein disulfide isomerase domain"/>
    <property type="match status" value="1"/>
</dbReference>
<evidence type="ECO:0000313" key="2">
    <source>
        <dbReference type="Proteomes" id="UP000316626"/>
    </source>
</evidence>
<dbReference type="EMBL" id="VDGI01000001">
    <property type="protein sequence ID" value="TQR21850.1"/>
    <property type="molecule type" value="Genomic_DNA"/>
</dbReference>
<reference evidence="1 2" key="1">
    <citation type="submission" date="2019-06" db="EMBL/GenBank/DDBJ databases">
        <title>Psychrobacillus vulpis sp. nov., a new species isolated from feces of a red fox that inhabits in The Tablas de Daimiel Natural Park, Albacete, Spain.</title>
        <authorList>
            <person name="Rodriguez M."/>
            <person name="Reina J.C."/>
            <person name="Bejar V."/>
            <person name="Llamas I."/>
        </authorList>
    </citation>
    <scope>NUCLEOTIDE SEQUENCE [LARGE SCALE GENOMIC DNA]</scope>
    <source>
        <strain evidence="1 2">Z8</strain>
    </source>
</reference>
<dbReference type="CDD" id="cd03025">
    <property type="entry name" value="DsbA_FrnE_like"/>
    <property type="match status" value="1"/>
</dbReference>
<name>A0A544TWP2_9BACI</name>
<dbReference type="Pfam" id="PF13743">
    <property type="entry name" value="Thioredoxin_5"/>
    <property type="match status" value="1"/>
</dbReference>
<dbReference type="Gene3D" id="3.40.30.10">
    <property type="entry name" value="Glutaredoxin"/>
    <property type="match status" value="1"/>
</dbReference>
<sequence length="303" mass="34227">MMCDLETGICGPVGEGNTGIQLIDLTAPSKKIDIYYVTDPICSHCWALEPTLRKFMEEYGQYFNMHTLMGGLLEKWDGFTDVSNGISDPADVAGHWREVGEHSRMPIDGSFWFEDPVTSSYIPSRVYKVIQQKDDSLAPVFLRRAREAVFPFNQNIGSDQILIKIINEIGLNGEEIVKESHLPAAQESLQEDFQMAGRLGVRGFPTIVFLNEEQKGIKVVGARPLENYIEALKQMLPEENIQAKNAPTLKTVLQKDGLLFSREIEELYNLEQKDVVAFVEKELTTGSYVVEEILGEKYIKMNK</sequence>
<dbReference type="Proteomes" id="UP000316626">
    <property type="component" value="Unassembled WGS sequence"/>
</dbReference>
<protein>
    <submittedName>
        <fullName evidence="1">DsbA family protein</fullName>
    </submittedName>
</protein>
<evidence type="ECO:0000313" key="1">
    <source>
        <dbReference type="EMBL" id="TQR21850.1"/>
    </source>
</evidence>
<dbReference type="SUPFAM" id="SSF52833">
    <property type="entry name" value="Thioredoxin-like"/>
    <property type="match status" value="1"/>
</dbReference>
<dbReference type="AlphaFoldDB" id="A0A544TWP2"/>
<accession>A0A544TWP2</accession>
<gene>
    <name evidence="1" type="ORF">FG384_01105</name>
</gene>